<dbReference type="InterPro" id="IPR012312">
    <property type="entry name" value="Hemerythrin-like"/>
</dbReference>
<dbReference type="InterPro" id="IPR029787">
    <property type="entry name" value="Nucleotide_cyclase"/>
</dbReference>
<dbReference type="SUPFAM" id="SSF55073">
    <property type="entry name" value="Nucleotide cyclase"/>
    <property type="match status" value="1"/>
</dbReference>
<dbReference type="InterPro" id="IPR016131">
    <property type="entry name" value="Haemerythrin_Fe_BS"/>
</dbReference>
<evidence type="ECO:0000313" key="10">
    <source>
        <dbReference type="EMBL" id="TFF74097.1"/>
    </source>
</evidence>
<dbReference type="GO" id="GO:1902201">
    <property type="term" value="P:negative regulation of bacterial-type flagellum-dependent cell motility"/>
    <property type="evidence" value="ECO:0007669"/>
    <property type="project" value="TreeGrafter"/>
</dbReference>
<dbReference type="GO" id="GO:0046872">
    <property type="term" value="F:metal ion binding"/>
    <property type="evidence" value="ECO:0007669"/>
    <property type="project" value="UniProtKB-KW"/>
</dbReference>
<keyword evidence="4" id="KW-0479">Metal-binding</keyword>
<keyword evidence="7" id="KW-0812">Transmembrane</keyword>
<dbReference type="CDD" id="cd01949">
    <property type="entry name" value="GGDEF"/>
    <property type="match status" value="1"/>
</dbReference>
<feature type="transmembrane region" description="Helical" evidence="7">
    <location>
        <begin position="6"/>
        <end position="25"/>
    </location>
</feature>
<dbReference type="Gene3D" id="1.20.120.50">
    <property type="entry name" value="Hemerythrin-like"/>
    <property type="match status" value="1"/>
</dbReference>
<evidence type="ECO:0000256" key="2">
    <source>
        <dbReference type="ARBA" id="ARBA00010587"/>
    </source>
</evidence>
<feature type="transmembrane region" description="Helical" evidence="7">
    <location>
        <begin position="148"/>
        <end position="171"/>
    </location>
</feature>
<comment type="catalytic activity">
    <reaction evidence="6">
        <text>2 GTP = 3',3'-c-di-GMP + 2 diphosphate</text>
        <dbReference type="Rhea" id="RHEA:24898"/>
        <dbReference type="ChEBI" id="CHEBI:33019"/>
        <dbReference type="ChEBI" id="CHEBI:37565"/>
        <dbReference type="ChEBI" id="CHEBI:58805"/>
        <dbReference type="EC" id="2.7.7.65"/>
    </reaction>
</comment>
<dbReference type="Proteomes" id="UP000297720">
    <property type="component" value="Unassembled WGS sequence"/>
</dbReference>
<dbReference type="InterPro" id="IPR035938">
    <property type="entry name" value="Hemerythrin-like_sf"/>
</dbReference>
<keyword evidence="5" id="KW-0408">Iron</keyword>
<dbReference type="EC" id="2.7.7.65" evidence="3"/>
<evidence type="ECO:0000256" key="5">
    <source>
        <dbReference type="ARBA" id="ARBA00023004"/>
    </source>
</evidence>
<dbReference type="EMBL" id="QORL01000063">
    <property type="protein sequence ID" value="TFF71151.1"/>
    <property type="molecule type" value="Genomic_DNA"/>
</dbReference>
<keyword evidence="11" id="KW-1185">Reference proteome</keyword>
<dbReference type="GO" id="GO:0043709">
    <property type="term" value="P:cell adhesion involved in single-species biofilm formation"/>
    <property type="evidence" value="ECO:0007669"/>
    <property type="project" value="TreeGrafter"/>
</dbReference>
<comment type="similarity">
    <text evidence="2">Belongs to the hemerythrin family.</text>
</comment>
<evidence type="ECO:0000256" key="1">
    <source>
        <dbReference type="ARBA" id="ARBA00001946"/>
    </source>
</evidence>
<dbReference type="CDD" id="cd12107">
    <property type="entry name" value="Hemerythrin"/>
    <property type="match status" value="1"/>
</dbReference>
<dbReference type="PROSITE" id="PS00550">
    <property type="entry name" value="HEMERYTHRINS"/>
    <property type="match status" value="1"/>
</dbReference>
<evidence type="ECO:0000256" key="3">
    <source>
        <dbReference type="ARBA" id="ARBA00012528"/>
    </source>
</evidence>
<dbReference type="FunFam" id="3.30.70.270:FF:000001">
    <property type="entry name" value="Diguanylate cyclase domain protein"/>
    <property type="match status" value="1"/>
</dbReference>
<keyword evidence="7" id="KW-0472">Membrane</keyword>
<dbReference type="InterPro" id="IPR000160">
    <property type="entry name" value="GGDEF_dom"/>
</dbReference>
<gene>
    <name evidence="9" type="ORF">DRM93_20460</name>
    <name evidence="10" type="ORF">DRM94_20460</name>
</gene>
<dbReference type="Pfam" id="PF00990">
    <property type="entry name" value="GGDEF"/>
    <property type="match status" value="1"/>
</dbReference>
<sequence length="526" mass="59296">MIIDIPTMFMMIIAASVTLTCSVGWVTRAKDEKELQLWTLGLALQTLVFTLFFLRNQIHDFFSVLVANAALSASLSCFLAAVVVFQQRRLSRLWFYAPPLLLATTFSFFMDDIGARIMICGAICSVQCLVVLITLLDRRVVVSGRGKYLIASGLSLSIAVLTLRFFSVMFYPDDISSLLRETPIQVVTFLATFITLLLMSNGFVLMIKESTDEQNRQLAMKDRLTGIWNRGHIEEAAKQEMARLERYGHPVSLIMMDLDYFKQINDKLGHGAGDIALKEFCAVVQSCIRTTDLLGRWGGEEFLLLLPNSGFANAAPLAERIRSAIEQYPFSNGLQITASFGLAVCQSTDSWDTWLERTDQALYRAKAAGRNRVENESLHHEPGQTSSPLPNLVHLVWRSTYESGITLIDNQHRSLFEKTNTLLQALLESQPKPEIARLIAQLVADIEQHFHDEEALFQQEGYVEGNAHGLIHAQLVARSHRLLDRFEHDQVNAGELLHFLAYEVVAQHILLEDRQYFTSLKRLAIA</sequence>
<evidence type="ECO:0000313" key="9">
    <source>
        <dbReference type="EMBL" id="TFF71151.1"/>
    </source>
</evidence>
<protein>
    <recommendedName>
        <fullName evidence="3">diguanylate cyclase</fullName>
        <ecNumber evidence="3">2.7.7.65</ecNumber>
    </recommendedName>
</protein>
<evidence type="ECO:0000256" key="7">
    <source>
        <dbReference type="SAM" id="Phobius"/>
    </source>
</evidence>
<evidence type="ECO:0000313" key="12">
    <source>
        <dbReference type="Proteomes" id="UP000297914"/>
    </source>
</evidence>
<feature type="transmembrane region" description="Helical" evidence="7">
    <location>
        <begin position="116"/>
        <end position="136"/>
    </location>
</feature>
<dbReference type="RefSeq" id="WP_134697185.1">
    <property type="nucleotide sequence ID" value="NZ_QORJ01000061.1"/>
</dbReference>
<dbReference type="SMART" id="SM00267">
    <property type="entry name" value="GGDEF"/>
    <property type="match status" value="1"/>
</dbReference>
<dbReference type="Pfam" id="PF01814">
    <property type="entry name" value="Hemerythrin"/>
    <property type="match status" value="1"/>
</dbReference>
<dbReference type="Proteomes" id="UP000297914">
    <property type="component" value="Unassembled WGS sequence"/>
</dbReference>
<name>A0A5F0K4P2_9GAMM</name>
<dbReference type="InterPro" id="IPR012827">
    <property type="entry name" value="Hemerythrin_metal-bd"/>
</dbReference>
<dbReference type="AlphaFoldDB" id="A0A5F0K4P2"/>
<evidence type="ECO:0000256" key="4">
    <source>
        <dbReference type="ARBA" id="ARBA00022723"/>
    </source>
</evidence>
<feature type="transmembrane region" description="Helical" evidence="7">
    <location>
        <begin position="37"/>
        <end position="55"/>
    </location>
</feature>
<feature type="transmembrane region" description="Helical" evidence="7">
    <location>
        <begin position="93"/>
        <end position="110"/>
    </location>
</feature>
<comment type="caution">
    <text evidence="10">The sequence shown here is derived from an EMBL/GenBank/DDBJ whole genome shotgun (WGS) entry which is preliminary data.</text>
</comment>
<feature type="domain" description="GGDEF" evidence="8">
    <location>
        <begin position="249"/>
        <end position="378"/>
    </location>
</feature>
<evidence type="ECO:0000256" key="6">
    <source>
        <dbReference type="ARBA" id="ARBA00034247"/>
    </source>
</evidence>
<accession>A0A5F0K4P2</accession>
<organism evidence="10 12">
    <name type="scientific">Aeromonas taiwanensis</name>
    <dbReference type="NCBI Taxonomy" id="633417"/>
    <lineage>
        <taxon>Bacteria</taxon>
        <taxon>Pseudomonadati</taxon>
        <taxon>Pseudomonadota</taxon>
        <taxon>Gammaproteobacteria</taxon>
        <taxon>Aeromonadales</taxon>
        <taxon>Aeromonadaceae</taxon>
        <taxon>Aeromonas</taxon>
    </lineage>
</organism>
<dbReference type="OrthoDB" id="73375at2"/>
<dbReference type="PANTHER" id="PTHR45138">
    <property type="entry name" value="REGULATORY COMPONENTS OF SENSORY TRANSDUCTION SYSTEM"/>
    <property type="match status" value="1"/>
</dbReference>
<keyword evidence="7" id="KW-1133">Transmembrane helix</keyword>
<dbReference type="PROSITE" id="PS50887">
    <property type="entry name" value="GGDEF"/>
    <property type="match status" value="1"/>
</dbReference>
<dbReference type="InterPro" id="IPR050469">
    <property type="entry name" value="Diguanylate_Cyclase"/>
</dbReference>
<feature type="transmembrane region" description="Helical" evidence="7">
    <location>
        <begin position="183"/>
        <end position="207"/>
    </location>
</feature>
<dbReference type="InterPro" id="IPR043128">
    <property type="entry name" value="Rev_trsase/Diguanyl_cyclase"/>
</dbReference>
<dbReference type="GO" id="GO:0005886">
    <property type="term" value="C:plasma membrane"/>
    <property type="evidence" value="ECO:0007669"/>
    <property type="project" value="TreeGrafter"/>
</dbReference>
<proteinExistence type="inferred from homology"/>
<evidence type="ECO:0000259" key="8">
    <source>
        <dbReference type="PROSITE" id="PS50887"/>
    </source>
</evidence>
<evidence type="ECO:0000313" key="11">
    <source>
        <dbReference type="Proteomes" id="UP000297720"/>
    </source>
</evidence>
<comment type="cofactor">
    <cofactor evidence="1">
        <name>Mg(2+)</name>
        <dbReference type="ChEBI" id="CHEBI:18420"/>
    </cofactor>
</comment>
<dbReference type="Gene3D" id="3.30.70.270">
    <property type="match status" value="1"/>
</dbReference>
<dbReference type="PANTHER" id="PTHR45138:SF9">
    <property type="entry name" value="DIGUANYLATE CYCLASE DGCM-RELATED"/>
    <property type="match status" value="1"/>
</dbReference>
<dbReference type="NCBIfam" id="TIGR00254">
    <property type="entry name" value="GGDEF"/>
    <property type="match status" value="1"/>
</dbReference>
<feature type="transmembrane region" description="Helical" evidence="7">
    <location>
        <begin position="61"/>
        <end position="86"/>
    </location>
</feature>
<dbReference type="NCBIfam" id="TIGR02481">
    <property type="entry name" value="hemeryth_dom"/>
    <property type="match status" value="1"/>
</dbReference>
<dbReference type="EMBL" id="QORK01000063">
    <property type="protein sequence ID" value="TFF74097.1"/>
    <property type="molecule type" value="Genomic_DNA"/>
</dbReference>
<dbReference type="SUPFAM" id="SSF47188">
    <property type="entry name" value="Hemerythrin-like"/>
    <property type="match status" value="1"/>
</dbReference>
<reference evidence="10 12" key="1">
    <citation type="submission" date="2018-06" db="EMBL/GenBank/DDBJ databases">
        <title>Occurrence of a novel blaKPC-2- and qnrS2- harbouring IncP6 plasmid from Aeromonas taiwanensis isolates recovered from the river sediments.</title>
        <authorList>
            <person name="Zheng B."/>
            <person name="Yu X."/>
            <person name="Xiao Y."/>
        </authorList>
    </citation>
    <scope>NUCLEOTIDE SEQUENCE [LARGE SCALE GENOMIC DNA]</scope>
    <source>
        <strain evidence="9 11">1713</strain>
        <strain evidence="10 12">198</strain>
    </source>
</reference>
<dbReference type="GO" id="GO:0052621">
    <property type="term" value="F:diguanylate cyclase activity"/>
    <property type="evidence" value="ECO:0007669"/>
    <property type="project" value="UniProtKB-EC"/>
</dbReference>